<evidence type="ECO:0000256" key="3">
    <source>
        <dbReference type="ARBA" id="ARBA00023239"/>
    </source>
</evidence>
<comment type="caution">
    <text evidence="5">The sequence shown here is derived from an EMBL/GenBank/DDBJ whole genome shotgun (WGS) entry which is preliminary data.</text>
</comment>
<sequence length="115" mass="12818">MTGLTNAQCEPCKAGTKPLDASEQHALLAQLNGWQIASVDGIPRLEKRYTFKNFRDALSFTQAVGELAEREDHHPALLTEWGKVTVSWWTHAIGGLHRNDFVMAARTDAQFTDLP</sequence>
<gene>
    <name evidence="5" type="primary">phhB</name>
    <name evidence="5" type="ORF">GCM10009304_03220</name>
</gene>
<dbReference type="RefSeq" id="WP_188981387.1">
    <property type="nucleotide sequence ID" value="NZ_BMPO01000001.1"/>
</dbReference>
<reference evidence="5" key="2">
    <citation type="submission" date="2020-09" db="EMBL/GenBank/DDBJ databases">
        <authorList>
            <person name="Sun Q."/>
            <person name="Ohkuma M."/>
        </authorList>
    </citation>
    <scope>NUCLEOTIDE SEQUENCE</scope>
    <source>
        <strain evidence="5">JCM 30078</strain>
    </source>
</reference>
<dbReference type="NCBIfam" id="NF002016">
    <property type="entry name" value="PRK00823.1-1"/>
    <property type="match status" value="1"/>
</dbReference>
<accession>A0A917PJ18</accession>
<comment type="catalytic activity">
    <reaction evidence="1 4">
        <text>(4aS,6R)-4a-hydroxy-L-erythro-5,6,7,8-tetrahydrobiopterin = (6R)-L-erythro-6,7-dihydrobiopterin + H2O</text>
        <dbReference type="Rhea" id="RHEA:11920"/>
        <dbReference type="ChEBI" id="CHEBI:15377"/>
        <dbReference type="ChEBI" id="CHEBI:15642"/>
        <dbReference type="ChEBI" id="CHEBI:43120"/>
        <dbReference type="EC" id="4.2.1.96"/>
    </reaction>
</comment>
<name>A0A917PJ18_9PSED</name>
<keyword evidence="6" id="KW-1185">Reference proteome</keyword>
<dbReference type="GO" id="GO:0006729">
    <property type="term" value="P:tetrahydrobiopterin biosynthetic process"/>
    <property type="evidence" value="ECO:0007669"/>
    <property type="project" value="InterPro"/>
</dbReference>
<dbReference type="Pfam" id="PF01329">
    <property type="entry name" value="Pterin_4a"/>
    <property type="match status" value="1"/>
</dbReference>
<dbReference type="AlphaFoldDB" id="A0A917PJ18"/>
<evidence type="ECO:0000256" key="2">
    <source>
        <dbReference type="ARBA" id="ARBA00006472"/>
    </source>
</evidence>
<dbReference type="Gene3D" id="3.30.1360.20">
    <property type="entry name" value="Transcriptional coactivator/pterin dehydratase"/>
    <property type="match status" value="1"/>
</dbReference>
<evidence type="ECO:0000313" key="5">
    <source>
        <dbReference type="EMBL" id="GGJ80821.1"/>
    </source>
</evidence>
<keyword evidence="3 4" id="KW-0456">Lyase</keyword>
<dbReference type="PANTHER" id="PTHR42805:SF1">
    <property type="entry name" value="PTERIN-4-ALPHA-CARBINOLAMINE DEHYDRATASE-RELATED"/>
    <property type="match status" value="1"/>
</dbReference>
<evidence type="ECO:0000313" key="6">
    <source>
        <dbReference type="Proteomes" id="UP000635983"/>
    </source>
</evidence>
<dbReference type="PANTHER" id="PTHR42805">
    <property type="entry name" value="PTERIN-4-ALPHA-CARBINOLAMINE DEHYDRATASE-RELATED"/>
    <property type="match status" value="1"/>
</dbReference>
<evidence type="ECO:0000256" key="4">
    <source>
        <dbReference type="HAMAP-Rule" id="MF_00434"/>
    </source>
</evidence>
<dbReference type="EC" id="4.2.1.96" evidence="4"/>
<reference evidence="5" key="1">
    <citation type="journal article" date="2014" name="Int. J. Syst. Evol. Microbiol.">
        <title>Complete genome sequence of Corynebacterium casei LMG S-19264T (=DSM 44701T), isolated from a smear-ripened cheese.</title>
        <authorList>
            <consortium name="US DOE Joint Genome Institute (JGI-PGF)"/>
            <person name="Walter F."/>
            <person name="Albersmeier A."/>
            <person name="Kalinowski J."/>
            <person name="Ruckert C."/>
        </authorList>
    </citation>
    <scope>NUCLEOTIDE SEQUENCE</scope>
    <source>
        <strain evidence="5">JCM 30078</strain>
    </source>
</reference>
<dbReference type="CDD" id="cd00913">
    <property type="entry name" value="PCD_DCoH_subfamily_a"/>
    <property type="match status" value="1"/>
</dbReference>
<evidence type="ECO:0000256" key="1">
    <source>
        <dbReference type="ARBA" id="ARBA00001554"/>
    </source>
</evidence>
<dbReference type="InterPro" id="IPR001533">
    <property type="entry name" value="Pterin_deHydtase"/>
</dbReference>
<dbReference type="HAMAP" id="MF_00434">
    <property type="entry name" value="Pterin_4_alpha"/>
    <property type="match status" value="1"/>
</dbReference>
<organism evidence="5 6">
    <name type="scientific">Pseudomonas matsuisoli</name>
    <dbReference type="NCBI Taxonomy" id="1515666"/>
    <lineage>
        <taxon>Bacteria</taxon>
        <taxon>Pseudomonadati</taxon>
        <taxon>Pseudomonadota</taxon>
        <taxon>Gammaproteobacteria</taxon>
        <taxon>Pseudomonadales</taxon>
        <taxon>Pseudomonadaceae</taxon>
        <taxon>Pseudomonas</taxon>
    </lineage>
</organism>
<proteinExistence type="inferred from homology"/>
<comment type="similarity">
    <text evidence="2 4">Belongs to the pterin-4-alpha-carbinolamine dehydratase family.</text>
</comment>
<dbReference type="EMBL" id="BMPO01000001">
    <property type="protein sequence ID" value="GGJ80821.1"/>
    <property type="molecule type" value="Genomic_DNA"/>
</dbReference>
<dbReference type="Proteomes" id="UP000635983">
    <property type="component" value="Unassembled WGS sequence"/>
</dbReference>
<dbReference type="SUPFAM" id="SSF55248">
    <property type="entry name" value="PCD-like"/>
    <property type="match status" value="1"/>
</dbReference>
<dbReference type="GO" id="GO:0008124">
    <property type="term" value="F:4-alpha-hydroxytetrahydrobiopterin dehydratase activity"/>
    <property type="evidence" value="ECO:0007669"/>
    <property type="project" value="UniProtKB-UniRule"/>
</dbReference>
<dbReference type="InterPro" id="IPR050376">
    <property type="entry name" value="Pterin-4-alpha-carb_dehyd"/>
</dbReference>
<dbReference type="InterPro" id="IPR036428">
    <property type="entry name" value="PCD_sf"/>
</dbReference>
<protein>
    <recommendedName>
        <fullName evidence="4">Putative pterin-4-alpha-carbinolamine dehydratase</fullName>
        <shortName evidence="4">PHS</shortName>
        <ecNumber evidence="4">4.2.1.96</ecNumber>
    </recommendedName>
    <alternativeName>
        <fullName evidence="4">4-alpha-hydroxy-tetrahydropterin dehydratase</fullName>
    </alternativeName>
    <alternativeName>
        <fullName evidence="4">Pterin carbinolamine dehydratase</fullName>
        <shortName evidence="4">PCD</shortName>
    </alternativeName>
</protein>